<dbReference type="AlphaFoldDB" id="A0A0C1NE62"/>
<sequence>MRILFISIHFPEDLSKSTLGIYKRMSMFIDAIKLLGQLDMLFFVPPETDLSPEAIAQTESELSQHWQTPLNLFLCPKEDDNFLPKWKQQWGGIFSFFQQSDFLVTPQQMQALEQCLSRKPDAIFVHRLSSMSALMQVQQDLPPIFLDLDDIEHISFIRQIRQPPTRLVTQLYYLQVPARLRGELQAIQLARRTFVCSEHDRNYLTGRWGVPGVVSIPNAIAIPNPQIITLEPTLMMLGGYNYYPNINAANFLIEKVWVHIHKAMPNARLIVAGPYPENIHSYNKGVPGVEFAGFVDNLPELYQQARVVCCPILSGGGTRVKMVEAAAYGKPIVATRVGSEGLEFKDGQEFLMRDNPKEFAEACLELLQNYDLCDRLGSAARATAMKKYDRANVVRFIQQQIEFQLPSLRRSS</sequence>
<dbReference type="OrthoDB" id="526268at2"/>
<dbReference type="PANTHER" id="PTHR46401">
    <property type="entry name" value="GLYCOSYLTRANSFERASE WBBK-RELATED"/>
    <property type="match status" value="1"/>
</dbReference>
<name>A0A0C1NE62_9CYAN</name>
<comment type="caution">
    <text evidence="3">The sequence shown here is derived from an EMBL/GenBank/DDBJ whole genome shotgun (WGS) entry which is preliminary data.</text>
</comment>
<dbReference type="STRING" id="1479485.DA73_0206660"/>
<evidence type="ECO:0000256" key="1">
    <source>
        <dbReference type="ARBA" id="ARBA00022679"/>
    </source>
</evidence>
<proteinExistence type="predicted"/>
<evidence type="ECO:0000313" key="2">
    <source>
        <dbReference type="EMBL" id="KAF3887957.1"/>
    </source>
</evidence>
<protein>
    <submittedName>
        <fullName evidence="2 3">Glycosyltransferase</fullName>
    </submittedName>
</protein>
<dbReference type="Pfam" id="PF13692">
    <property type="entry name" value="Glyco_trans_1_4"/>
    <property type="match status" value="1"/>
</dbReference>
<dbReference type="Gene3D" id="3.40.50.2000">
    <property type="entry name" value="Glycogen Phosphorylase B"/>
    <property type="match status" value="1"/>
</dbReference>
<dbReference type="CDD" id="cd03801">
    <property type="entry name" value="GT4_PimA-like"/>
    <property type="match status" value="1"/>
</dbReference>
<dbReference type="SUPFAM" id="SSF53756">
    <property type="entry name" value="UDP-Glycosyltransferase/glycogen phosphorylase"/>
    <property type="match status" value="1"/>
</dbReference>
<reference evidence="3" key="1">
    <citation type="journal article" date="2015" name="Genome Announc.">
        <title>Draft Genome Sequence of Tolypothrix boutellei Strain VB521301.</title>
        <authorList>
            <person name="Chandrababunaidu M.M."/>
            <person name="Singh D."/>
            <person name="Sen D."/>
            <person name="Bhan S."/>
            <person name="Das S."/>
            <person name="Gupta A."/>
            <person name="Adhikary S.P."/>
            <person name="Tripathy S."/>
        </authorList>
    </citation>
    <scope>NUCLEOTIDE SEQUENCE</scope>
    <source>
        <strain evidence="3">VB521301</strain>
    </source>
</reference>
<gene>
    <name evidence="3" type="ORF">DA73_0206660</name>
    <name evidence="2" type="ORF">DA73_0400022530</name>
</gene>
<dbReference type="Proteomes" id="UP000029738">
    <property type="component" value="Unassembled WGS sequence"/>
</dbReference>
<reference evidence="2" key="2">
    <citation type="submission" date="2019-11" db="EMBL/GenBank/DDBJ databases">
        <title>Improved Assembly of Tolypothrix boutellei genome.</title>
        <authorList>
            <person name="Sarangi A.N."/>
            <person name="Mukherjee M."/>
            <person name="Ghosh S."/>
            <person name="Singh D."/>
            <person name="Das A."/>
            <person name="Kant S."/>
            <person name="Prusty A."/>
            <person name="Tripathy S."/>
        </authorList>
    </citation>
    <scope>NUCLEOTIDE SEQUENCE</scope>
    <source>
        <strain evidence="2">VB521301</strain>
    </source>
</reference>
<evidence type="ECO:0000313" key="4">
    <source>
        <dbReference type="Proteomes" id="UP000029738"/>
    </source>
</evidence>
<dbReference type="RefSeq" id="WP_038089456.1">
    <property type="nucleotide sequence ID" value="NZ_JHEG04000001.1"/>
</dbReference>
<organism evidence="3">
    <name type="scientific">Tolypothrix bouteillei VB521301</name>
    <dbReference type="NCBI Taxonomy" id="1479485"/>
    <lineage>
        <taxon>Bacteria</taxon>
        <taxon>Bacillati</taxon>
        <taxon>Cyanobacteriota</taxon>
        <taxon>Cyanophyceae</taxon>
        <taxon>Nostocales</taxon>
        <taxon>Tolypothrichaceae</taxon>
        <taxon>Tolypothrix</taxon>
    </lineage>
</organism>
<keyword evidence="4" id="KW-1185">Reference proteome</keyword>
<dbReference type="GO" id="GO:0009103">
    <property type="term" value="P:lipopolysaccharide biosynthetic process"/>
    <property type="evidence" value="ECO:0007669"/>
    <property type="project" value="TreeGrafter"/>
</dbReference>
<dbReference type="PANTHER" id="PTHR46401:SF2">
    <property type="entry name" value="GLYCOSYLTRANSFERASE WBBK-RELATED"/>
    <property type="match status" value="1"/>
</dbReference>
<dbReference type="GO" id="GO:0016757">
    <property type="term" value="F:glycosyltransferase activity"/>
    <property type="evidence" value="ECO:0007669"/>
    <property type="project" value="TreeGrafter"/>
</dbReference>
<evidence type="ECO:0000313" key="3">
    <source>
        <dbReference type="EMBL" id="KIE13092.1"/>
    </source>
</evidence>
<keyword evidence="1 3" id="KW-0808">Transferase</keyword>
<dbReference type="EMBL" id="JHEG04000001">
    <property type="protein sequence ID" value="KAF3887957.1"/>
    <property type="molecule type" value="Genomic_DNA"/>
</dbReference>
<dbReference type="EMBL" id="JHEG02000019">
    <property type="protein sequence ID" value="KIE13092.1"/>
    <property type="molecule type" value="Genomic_DNA"/>
</dbReference>
<accession>A0A0C1NE62</accession>